<dbReference type="Proteomes" id="UP000175691">
    <property type="component" value="Unassembled WGS sequence"/>
</dbReference>
<feature type="transmembrane region" description="Helical" evidence="1">
    <location>
        <begin position="54"/>
        <end position="77"/>
    </location>
</feature>
<gene>
    <name evidence="2" type="ORF">BFC18_16340</name>
</gene>
<accession>A0A1E7Z863</accession>
<dbReference type="EMBL" id="MDHN01000037">
    <property type="protein sequence ID" value="OFC69641.1"/>
    <property type="molecule type" value="Genomic_DNA"/>
</dbReference>
<dbReference type="OrthoDB" id="6196761at2"/>
<keyword evidence="3" id="KW-1185">Reference proteome</keyword>
<evidence type="ECO:0000313" key="3">
    <source>
        <dbReference type="Proteomes" id="UP000175691"/>
    </source>
</evidence>
<dbReference type="STRING" id="1656094.BFC18_16340"/>
<keyword evidence="1" id="KW-0472">Membrane</keyword>
<proteinExistence type="predicted"/>
<keyword evidence="1" id="KW-1133">Transmembrane helix</keyword>
<dbReference type="RefSeq" id="WP_070126442.1">
    <property type="nucleotide sequence ID" value="NZ_MDHN01000037.1"/>
</dbReference>
<protein>
    <recommendedName>
        <fullName evidence="4">DUF3392 domain-containing protein</fullName>
    </recommendedName>
</protein>
<name>A0A1E7Z863_9ALTE</name>
<organism evidence="2 3">
    <name type="scientific">Alteromonas confluentis</name>
    <dbReference type="NCBI Taxonomy" id="1656094"/>
    <lineage>
        <taxon>Bacteria</taxon>
        <taxon>Pseudomonadati</taxon>
        <taxon>Pseudomonadota</taxon>
        <taxon>Gammaproteobacteria</taxon>
        <taxon>Alteromonadales</taxon>
        <taxon>Alteromonadaceae</taxon>
        <taxon>Alteromonas/Salinimonas group</taxon>
        <taxon>Alteromonas</taxon>
    </lineage>
</organism>
<feature type="transmembrane region" description="Helical" evidence="1">
    <location>
        <begin position="15"/>
        <end position="34"/>
    </location>
</feature>
<comment type="caution">
    <text evidence="2">The sequence shown here is derived from an EMBL/GenBank/DDBJ whole genome shotgun (WGS) entry which is preliminary data.</text>
</comment>
<evidence type="ECO:0008006" key="4">
    <source>
        <dbReference type="Google" id="ProtNLM"/>
    </source>
</evidence>
<keyword evidence="1" id="KW-0812">Transmembrane</keyword>
<reference evidence="2 3" key="1">
    <citation type="submission" date="2016-08" db="EMBL/GenBank/DDBJ databases">
        <authorList>
            <person name="Seilhamer J.J."/>
        </authorList>
    </citation>
    <scope>NUCLEOTIDE SEQUENCE [LARGE SCALE GENOMIC DNA]</scope>
    <source>
        <strain evidence="2 3">KCTC 42603</strain>
    </source>
</reference>
<dbReference type="AlphaFoldDB" id="A0A1E7Z863"/>
<evidence type="ECO:0000313" key="2">
    <source>
        <dbReference type="EMBL" id="OFC69641.1"/>
    </source>
</evidence>
<dbReference type="InterPro" id="IPR021813">
    <property type="entry name" value="DUF3392"/>
</dbReference>
<sequence length="107" mass="12392">MIQTLGQFSQWLSPYFTQLSIMLMATILVVYGDVINKHIKRMLAPYHFLIRTTLFVLLCAFGYGLLTIHGAPFLLYLVKYLPWYLQGIGFVSAFIVLGILAERRRYI</sequence>
<evidence type="ECO:0000256" key="1">
    <source>
        <dbReference type="SAM" id="Phobius"/>
    </source>
</evidence>
<dbReference type="Pfam" id="PF11872">
    <property type="entry name" value="DUF3392"/>
    <property type="match status" value="1"/>
</dbReference>
<feature type="transmembrane region" description="Helical" evidence="1">
    <location>
        <begin position="83"/>
        <end position="101"/>
    </location>
</feature>